<dbReference type="SUPFAM" id="SSF48403">
    <property type="entry name" value="Ankyrin repeat"/>
    <property type="match status" value="1"/>
</dbReference>
<feature type="transmembrane region" description="Helical" evidence="2">
    <location>
        <begin position="641"/>
        <end position="662"/>
    </location>
</feature>
<dbReference type="GO" id="GO:0016020">
    <property type="term" value="C:membrane"/>
    <property type="evidence" value="ECO:0007669"/>
    <property type="project" value="TreeGrafter"/>
</dbReference>
<organism evidence="4 5">
    <name type="scientific">Artemisia annua</name>
    <name type="common">Sweet wormwood</name>
    <dbReference type="NCBI Taxonomy" id="35608"/>
    <lineage>
        <taxon>Eukaryota</taxon>
        <taxon>Viridiplantae</taxon>
        <taxon>Streptophyta</taxon>
        <taxon>Embryophyta</taxon>
        <taxon>Tracheophyta</taxon>
        <taxon>Spermatophyta</taxon>
        <taxon>Magnoliopsida</taxon>
        <taxon>eudicotyledons</taxon>
        <taxon>Gunneridae</taxon>
        <taxon>Pentapetalae</taxon>
        <taxon>asterids</taxon>
        <taxon>campanulids</taxon>
        <taxon>Asterales</taxon>
        <taxon>Asteraceae</taxon>
        <taxon>Asteroideae</taxon>
        <taxon>Anthemideae</taxon>
        <taxon>Artemisiinae</taxon>
        <taxon>Artemisia</taxon>
    </lineage>
</organism>
<dbReference type="Pfam" id="PF13962">
    <property type="entry name" value="PGG"/>
    <property type="match status" value="1"/>
</dbReference>
<evidence type="ECO:0000259" key="3">
    <source>
        <dbReference type="Pfam" id="PF13962"/>
    </source>
</evidence>
<evidence type="ECO:0000256" key="2">
    <source>
        <dbReference type="SAM" id="Phobius"/>
    </source>
</evidence>
<feature type="repeat" description="ANK" evidence="1">
    <location>
        <begin position="188"/>
        <end position="210"/>
    </location>
</feature>
<keyword evidence="2" id="KW-0472">Membrane</keyword>
<dbReference type="InterPro" id="IPR002110">
    <property type="entry name" value="Ankyrin_rpt"/>
</dbReference>
<dbReference type="PROSITE" id="PS50297">
    <property type="entry name" value="ANK_REP_REGION"/>
    <property type="match status" value="1"/>
</dbReference>
<name>A0A2U1MK92_ARTAN</name>
<keyword evidence="5" id="KW-1185">Reference proteome</keyword>
<dbReference type="InterPro" id="IPR026961">
    <property type="entry name" value="PGG_dom"/>
</dbReference>
<feature type="domain" description="PGG" evidence="3">
    <location>
        <begin position="630"/>
        <end position="742"/>
    </location>
</feature>
<feature type="transmembrane region" description="Helical" evidence="2">
    <location>
        <begin position="718"/>
        <end position="744"/>
    </location>
</feature>
<dbReference type="SMART" id="SM00248">
    <property type="entry name" value="ANK"/>
    <property type="match status" value="2"/>
</dbReference>
<dbReference type="Proteomes" id="UP000245207">
    <property type="component" value="Unassembled WGS sequence"/>
</dbReference>
<gene>
    <name evidence="4" type="ORF">CTI12_AA373030</name>
</gene>
<feature type="transmembrane region" description="Helical" evidence="2">
    <location>
        <begin position="400"/>
        <end position="418"/>
    </location>
</feature>
<dbReference type="Gene3D" id="1.25.40.20">
    <property type="entry name" value="Ankyrin repeat-containing domain"/>
    <property type="match status" value="1"/>
</dbReference>
<accession>A0A2U1MK92</accession>
<dbReference type="OrthoDB" id="1687363at2759"/>
<dbReference type="PANTHER" id="PTHR24177:SF475">
    <property type="entry name" value="ANKYRIN REPEAT-CONTAINING DOMAIN, PGG DOMAIN PROTEIN-RELATED"/>
    <property type="match status" value="1"/>
</dbReference>
<feature type="transmembrane region" description="Helical" evidence="2">
    <location>
        <begin position="674"/>
        <end position="698"/>
    </location>
</feature>
<feature type="transmembrane region" description="Helical" evidence="2">
    <location>
        <begin position="424"/>
        <end position="448"/>
    </location>
</feature>
<keyword evidence="2" id="KW-1133">Transmembrane helix</keyword>
<feature type="transmembrane region" description="Helical" evidence="2">
    <location>
        <begin position="750"/>
        <end position="775"/>
    </location>
</feature>
<dbReference type="AlphaFoldDB" id="A0A2U1MK92"/>
<comment type="caution">
    <text evidence="4">The sequence shown here is derived from an EMBL/GenBank/DDBJ whole genome shotgun (WGS) entry which is preliminary data.</text>
</comment>
<evidence type="ECO:0000256" key="1">
    <source>
        <dbReference type="PROSITE-ProRule" id="PRU00023"/>
    </source>
</evidence>
<keyword evidence="1" id="KW-0040">ANK repeat</keyword>
<evidence type="ECO:0000313" key="5">
    <source>
        <dbReference type="Proteomes" id="UP000245207"/>
    </source>
</evidence>
<dbReference type="InterPro" id="IPR036770">
    <property type="entry name" value="Ankyrin_rpt-contain_sf"/>
</dbReference>
<dbReference type="STRING" id="35608.A0A2U1MK92"/>
<protein>
    <submittedName>
        <fullName evidence="4">Ankyrin repeat-containing protein</fullName>
    </submittedName>
</protein>
<proteinExistence type="predicted"/>
<sequence>MVDPSKAVDVSYSRIEELKYMHASNANVSNFVSVKLSGESKYNIWKAQMLCLMESQKMRGIVDSKYQGPGATTEEIKKQYDSLLKGWIFGSLSEDVLSTVIDLESARAVWRKLKSIYDPEISTAQGSASQVFGTGTATQIVTVKDTANEDNTRRYKRLRKAIVEGRWWKAEGILKSHKDAATEAISNDGNTMLHIAVGIGKNDFVRKLLNFIDDGKQIEKQNADGCTALHIAAIVGNKHAAELLVKKRKELLGISDHKAFVPLLSAYYNMQLNTFVYLLEANDTKQQPLPLGLNTGSGVQTGVNLLITAIYTKQYDLALRLVGIYPELATNDDQVLTAIAKTFPSELDFGEALIYPSLHNFHRKIVNTSSFLFFPFKFLYTRAEDIIGAIEGYRNTCYSWFLPEIFMIILAAVFYLIYQLVLLLLLLLCSPFFVVYFILWKVLATLVGPIKRIEKKKKDYKEAKKILNSVCAQIDKLSFSGGHHPCYRRPILEATCQGAYQVVDEILFRSPKAIDSKNENGLNIIQLAVINRSEKIYNLVYHIVERTDLYRTSMDSSKNNILHLVGRLAPSRILSRTTGAALQLQRELQWREEVQKFVFPTYLTKENIFKETPEMVFTREHMHLVKEGEQWMKTTAESCSITAALIITIVFAAAITVPGGSTQETGIPLFTKEVAFTIFAVSDAISLFSPTTALLVFLSILTARFSEKDFLLSLPRRLILGLCALFLSTTAMIVAFSATLFLVFCDQRAWMLGPIGGLACFPIIIFVTLQFPLVVDLFRSTYFPIFGKQRYIECGKFNPNDIQSFFGNRAVE</sequence>
<evidence type="ECO:0000313" key="4">
    <source>
        <dbReference type="EMBL" id="PWA61669.1"/>
    </source>
</evidence>
<dbReference type="PANTHER" id="PTHR24177">
    <property type="entry name" value="CASKIN"/>
    <property type="match status" value="1"/>
</dbReference>
<dbReference type="PROSITE" id="PS50088">
    <property type="entry name" value="ANK_REPEAT"/>
    <property type="match status" value="1"/>
</dbReference>
<dbReference type="Pfam" id="PF12796">
    <property type="entry name" value="Ank_2"/>
    <property type="match status" value="1"/>
</dbReference>
<keyword evidence="2" id="KW-0812">Transmembrane</keyword>
<reference evidence="4 5" key="1">
    <citation type="journal article" date="2018" name="Mol. Plant">
        <title>The genome of Artemisia annua provides insight into the evolution of Asteraceae family and artemisinin biosynthesis.</title>
        <authorList>
            <person name="Shen Q."/>
            <person name="Zhang L."/>
            <person name="Liao Z."/>
            <person name="Wang S."/>
            <person name="Yan T."/>
            <person name="Shi P."/>
            <person name="Liu M."/>
            <person name="Fu X."/>
            <person name="Pan Q."/>
            <person name="Wang Y."/>
            <person name="Lv Z."/>
            <person name="Lu X."/>
            <person name="Zhang F."/>
            <person name="Jiang W."/>
            <person name="Ma Y."/>
            <person name="Chen M."/>
            <person name="Hao X."/>
            <person name="Li L."/>
            <person name="Tang Y."/>
            <person name="Lv G."/>
            <person name="Zhou Y."/>
            <person name="Sun X."/>
            <person name="Brodelius P.E."/>
            <person name="Rose J.K.C."/>
            <person name="Tang K."/>
        </authorList>
    </citation>
    <scope>NUCLEOTIDE SEQUENCE [LARGE SCALE GENOMIC DNA]</scope>
    <source>
        <strain evidence="5">cv. Huhao1</strain>
        <tissue evidence="4">Leaf</tissue>
    </source>
</reference>
<dbReference type="EMBL" id="PKPP01005048">
    <property type="protein sequence ID" value="PWA61669.1"/>
    <property type="molecule type" value="Genomic_DNA"/>
</dbReference>